<dbReference type="Gene3D" id="3.30.450.40">
    <property type="match status" value="1"/>
</dbReference>
<sequence length="263" mass="29353">MSYVKNGLARTLRILELFERDWLVMTIEDIAAELGVQPRTVYRDVKQLKEAGFLDPVSNAGYTLGPAFVHFDWLLRKSDPLIHYAMQPMKELLASSSPSATVVLCRRYKDCVMCVYEVSGNEPHMLPAYERGVALPLFKGATSKVILAHLSPRGRQRIYLENEDVIKSKDPAINWKTFSAELAKTRANGYEMTFSQMKEGNIGIASPILTAGQVAGSVSLIFEARDKHLPASSHEKMISLVKACAQRISQQLSQAPAFHIARE</sequence>
<keyword evidence="1" id="KW-0805">Transcription regulation</keyword>
<dbReference type="Pfam" id="PF01614">
    <property type="entry name" value="IclR_C"/>
    <property type="match status" value="1"/>
</dbReference>
<keyword evidence="7" id="KW-1185">Reference proteome</keyword>
<gene>
    <name evidence="6" type="ORF">FCN80_18315</name>
</gene>
<protein>
    <submittedName>
        <fullName evidence="6">HTH domain-containing protein</fullName>
    </submittedName>
</protein>
<dbReference type="PANTHER" id="PTHR30136:SF24">
    <property type="entry name" value="HTH-TYPE TRANSCRIPTIONAL REPRESSOR ALLR"/>
    <property type="match status" value="1"/>
</dbReference>
<dbReference type="SMART" id="SM00346">
    <property type="entry name" value="HTH_ICLR"/>
    <property type="match status" value="1"/>
</dbReference>
<evidence type="ECO:0000259" key="5">
    <source>
        <dbReference type="PROSITE" id="PS51078"/>
    </source>
</evidence>
<organism evidence="6 7">
    <name type="scientific">Martelella alba</name>
    <dbReference type="NCBI Taxonomy" id="2590451"/>
    <lineage>
        <taxon>Bacteria</taxon>
        <taxon>Pseudomonadati</taxon>
        <taxon>Pseudomonadota</taxon>
        <taxon>Alphaproteobacteria</taxon>
        <taxon>Hyphomicrobiales</taxon>
        <taxon>Aurantimonadaceae</taxon>
        <taxon>Martelella</taxon>
    </lineage>
</organism>
<dbReference type="PANTHER" id="PTHR30136">
    <property type="entry name" value="HELIX-TURN-HELIX TRANSCRIPTIONAL REGULATOR, ICLR FAMILY"/>
    <property type="match status" value="1"/>
</dbReference>
<evidence type="ECO:0000256" key="3">
    <source>
        <dbReference type="ARBA" id="ARBA00023163"/>
    </source>
</evidence>
<evidence type="ECO:0000256" key="1">
    <source>
        <dbReference type="ARBA" id="ARBA00023015"/>
    </source>
</evidence>
<dbReference type="InterPro" id="IPR036390">
    <property type="entry name" value="WH_DNA-bd_sf"/>
</dbReference>
<dbReference type="SUPFAM" id="SSF55781">
    <property type="entry name" value="GAF domain-like"/>
    <property type="match status" value="1"/>
</dbReference>
<keyword evidence="3" id="KW-0804">Transcription</keyword>
<evidence type="ECO:0000256" key="2">
    <source>
        <dbReference type="ARBA" id="ARBA00023125"/>
    </source>
</evidence>
<dbReference type="Proteomes" id="UP000305202">
    <property type="component" value="Unassembled WGS sequence"/>
</dbReference>
<accession>A0ABY2SLG4</accession>
<dbReference type="InterPro" id="IPR005471">
    <property type="entry name" value="Tscrpt_reg_IclR_N"/>
</dbReference>
<dbReference type="PROSITE" id="PS51078">
    <property type="entry name" value="ICLR_ED"/>
    <property type="match status" value="1"/>
</dbReference>
<dbReference type="Gene3D" id="1.10.10.10">
    <property type="entry name" value="Winged helix-like DNA-binding domain superfamily/Winged helix DNA-binding domain"/>
    <property type="match status" value="1"/>
</dbReference>
<evidence type="ECO:0000313" key="7">
    <source>
        <dbReference type="Proteomes" id="UP000305202"/>
    </source>
</evidence>
<dbReference type="InterPro" id="IPR050707">
    <property type="entry name" value="HTH_MetabolicPath_Reg"/>
</dbReference>
<dbReference type="InterPro" id="IPR013196">
    <property type="entry name" value="HTH_11"/>
</dbReference>
<dbReference type="InterPro" id="IPR036388">
    <property type="entry name" value="WH-like_DNA-bd_sf"/>
</dbReference>
<evidence type="ECO:0000313" key="6">
    <source>
        <dbReference type="EMBL" id="TKI04298.1"/>
    </source>
</evidence>
<evidence type="ECO:0000259" key="4">
    <source>
        <dbReference type="PROSITE" id="PS51077"/>
    </source>
</evidence>
<dbReference type="PROSITE" id="PS51077">
    <property type="entry name" value="HTH_ICLR"/>
    <property type="match status" value="1"/>
</dbReference>
<dbReference type="InterPro" id="IPR029016">
    <property type="entry name" value="GAF-like_dom_sf"/>
</dbReference>
<feature type="domain" description="HTH iclR-type" evidence="4">
    <location>
        <begin position="5"/>
        <end position="66"/>
    </location>
</feature>
<comment type="caution">
    <text evidence="6">The sequence shown here is derived from an EMBL/GenBank/DDBJ whole genome shotgun (WGS) entry which is preliminary data.</text>
</comment>
<dbReference type="SUPFAM" id="SSF46785">
    <property type="entry name" value="Winged helix' DNA-binding domain"/>
    <property type="match status" value="1"/>
</dbReference>
<name>A0ABY2SLG4_9HYPH</name>
<dbReference type="RefSeq" id="WP_136991610.1">
    <property type="nucleotide sequence ID" value="NZ_SZPQ01000030.1"/>
</dbReference>
<proteinExistence type="predicted"/>
<dbReference type="Pfam" id="PF08279">
    <property type="entry name" value="HTH_11"/>
    <property type="match status" value="1"/>
</dbReference>
<keyword evidence="2" id="KW-0238">DNA-binding</keyword>
<reference evidence="6 7" key="1">
    <citation type="submission" date="2019-04" db="EMBL/GenBank/DDBJ databases">
        <authorList>
            <person name="Li M."/>
            <person name="Gao C."/>
        </authorList>
    </citation>
    <scope>NUCLEOTIDE SEQUENCE [LARGE SCALE GENOMIC DNA]</scope>
    <source>
        <strain evidence="6 7">BGMRC 2031</strain>
    </source>
</reference>
<feature type="domain" description="IclR-ED" evidence="5">
    <location>
        <begin position="67"/>
        <end position="254"/>
    </location>
</feature>
<dbReference type="EMBL" id="SZPQ01000030">
    <property type="protein sequence ID" value="TKI04298.1"/>
    <property type="molecule type" value="Genomic_DNA"/>
</dbReference>
<dbReference type="InterPro" id="IPR014757">
    <property type="entry name" value="Tscrpt_reg_IclR_C"/>
</dbReference>